<dbReference type="Gene3D" id="3.30.70.270">
    <property type="match status" value="1"/>
</dbReference>
<dbReference type="EMBL" id="ALAB01000028">
    <property type="protein sequence ID" value="EJI84723.1"/>
    <property type="molecule type" value="Genomic_DNA"/>
</dbReference>
<organism evidence="4 5">
    <name type="scientific">Alishewanella aestuarii B11</name>
    <dbReference type="NCBI Taxonomy" id="1197174"/>
    <lineage>
        <taxon>Bacteria</taxon>
        <taxon>Pseudomonadati</taxon>
        <taxon>Pseudomonadota</taxon>
        <taxon>Gammaproteobacteria</taxon>
        <taxon>Alteromonadales</taxon>
        <taxon>Alteromonadaceae</taxon>
        <taxon>Alishewanella</taxon>
    </lineage>
</organism>
<evidence type="ECO:0000256" key="1">
    <source>
        <dbReference type="ARBA" id="ARBA00012528"/>
    </source>
</evidence>
<accession>J1Q114</accession>
<dbReference type="PANTHER" id="PTHR45138:SF9">
    <property type="entry name" value="DIGUANYLATE CYCLASE DGCM-RELATED"/>
    <property type="match status" value="1"/>
</dbReference>
<dbReference type="Proteomes" id="UP000012043">
    <property type="component" value="Unassembled WGS sequence"/>
</dbReference>
<evidence type="ECO:0000313" key="5">
    <source>
        <dbReference type="Proteomes" id="UP000012043"/>
    </source>
</evidence>
<dbReference type="PROSITE" id="PS50887">
    <property type="entry name" value="GGDEF"/>
    <property type="match status" value="1"/>
</dbReference>
<dbReference type="PATRIC" id="fig|1197174.4.peg.2348"/>
<dbReference type="GO" id="GO:0052621">
    <property type="term" value="F:diguanylate cyclase activity"/>
    <property type="evidence" value="ECO:0007669"/>
    <property type="project" value="UniProtKB-EC"/>
</dbReference>
<name>J1Q114_9ALTE</name>
<sequence length="91" mass="10025">MDILTLAMVNFFVKGTAADEALKVAERLRQHIENSIIDELPALKLTVSIGISTLVSGQNFHELVQQADQALYSAKQQGRNQSLHFQAANCD</sequence>
<evidence type="ECO:0000259" key="3">
    <source>
        <dbReference type="PROSITE" id="PS50887"/>
    </source>
</evidence>
<feature type="domain" description="GGDEF" evidence="3">
    <location>
        <begin position="1"/>
        <end position="87"/>
    </location>
</feature>
<dbReference type="InterPro" id="IPR029787">
    <property type="entry name" value="Nucleotide_cyclase"/>
</dbReference>
<dbReference type="RefSeq" id="WP_008609307.1">
    <property type="nucleotide sequence ID" value="NZ_ALAB01000028.1"/>
</dbReference>
<reference evidence="4 5" key="1">
    <citation type="journal article" date="2012" name="J. Bacteriol.">
        <title>Genome Sequence of Pectin-Degrading Alishewanella aestuarii Strain B11T, Isolated from Tidal Flat Sediment.</title>
        <authorList>
            <person name="Jung J."/>
            <person name="Choi S."/>
            <person name="Chun J."/>
            <person name="Park W."/>
        </authorList>
    </citation>
    <scope>NUCLEOTIDE SEQUENCE [LARGE SCALE GENOMIC DNA]</scope>
    <source>
        <strain evidence="4 5">B11</strain>
    </source>
</reference>
<protein>
    <recommendedName>
        <fullName evidence="1">diguanylate cyclase</fullName>
        <ecNumber evidence="1">2.7.7.65</ecNumber>
    </recommendedName>
</protein>
<dbReference type="AlphaFoldDB" id="J1Q114"/>
<dbReference type="Pfam" id="PF00990">
    <property type="entry name" value="GGDEF"/>
    <property type="match status" value="1"/>
</dbReference>
<dbReference type="InterPro" id="IPR050469">
    <property type="entry name" value="Diguanylate_Cyclase"/>
</dbReference>
<dbReference type="GO" id="GO:0043709">
    <property type="term" value="P:cell adhesion involved in single-species biofilm formation"/>
    <property type="evidence" value="ECO:0007669"/>
    <property type="project" value="TreeGrafter"/>
</dbReference>
<dbReference type="NCBIfam" id="TIGR00254">
    <property type="entry name" value="GGDEF"/>
    <property type="match status" value="1"/>
</dbReference>
<gene>
    <name evidence="4" type="ORF">AEST_23980</name>
</gene>
<comment type="catalytic activity">
    <reaction evidence="2">
        <text>2 GTP = 3',3'-c-di-GMP + 2 diphosphate</text>
        <dbReference type="Rhea" id="RHEA:24898"/>
        <dbReference type="ChEBI" id="CHEBI:33019"/>
        <dbReference type="ChEBI" id="CHEBI:37565"/>
        <dbReference type="ChEBI" id="CHEBI:58805"/>
        <dbReference type="EC" id="2.7.7.65"/>
    </reaction>
</comment>
<dbReference type="InterPro" id="IPR000160">
    <property type="entry name" value="GGDEF_dom"/>
</dbReference>
<comment type="caution">
    <text evidence="4">The sequence shown here is derived from an EMBL/GenBank/DDBJ whole genome shotgun (WGS) entry which is preliminary data.</text>
</comment>
<dbReference type="EC" id="2.7.7.65" evidence="1"/>
<dbReference type="GO" id="GO:0005886">
    <property type="term" value="C:plasma membrane"/>
    <property type="evidence" value="ECO:0007669"/>
    <property type="project" value="TreeGrafter"/>
</dbReference>
<evidence type="ECO:0000313" key="4">
    <source>
        <dbReference type="EMBL" id="EJI84723.1"/>
    </source>
</evidence>
<keyword evidence="5" id="KW-1185">Reference proteome</keyword>
<proteinExistence type="predicted"/>
<dbReference type="PANTHER" id="PTHR45138">
    <property type="entry name" value="REGULATORY COMPONENTS OF SENSORY TRANSDUCTION SYSTEM"/>
    <property type="match status" value="1"/>
</dbReference>
<dbReference type="SUPFAM" id="SSF55073">
    <property type="entry name" value="Nucleotide cyclase"/>
    <property type="match status" value="1"/>
</dbReference>
<dbReference type="GO" id="GO:1902201">
    <property type="term" value="P:negative regulation of bacterial-type flagellum-dependent cell motility"/>
    <property type="evidence" value="ECO:0007669"/>
    <property type="project" value="TreeGrafter"/>
</dbReference>
<dbReference type="InterPro" id="IPR043128">
    <property type="entry name" value="Rev_trsase/Diguanyl_cyclase"/>
</dbReference>
<evidence type="ECO:0000256" key="2">
    <source>
        <dbReference type="ARBA" id="ARBA00034247"/>
    </source>
</evidence>